<dbReference type="PROSITE" id="PS50005">
    <property type="entry name" value="TPR"/>
    <property type="match status" value="1"/>
</dbReference>
<dbReference type="Proteomes" id="UP000294692">
    <property type="component" value="Unassembled WGS sequence"/>
</dbReference>
<dbReference type="InterPro" id="IPR011990">
    <property type="entry name" value="TPR-like_helical_dom_sf"/>
</dbReference>
<accession>A0A4R3VAB2</accession>
<gene>
    <name evidence="2" type="ORF">EV686_10384</name>
</gene>
<dbReference type="RefSeq" id="WP_132475078.1">
    <property type="nucleotide sequence ID" value="NZ_JBHRVM010000001.1"/>
</dbReference>
<reference evidence="2 3" key="1">
    <citation type="submission" date="2019-03" db="EMBL/GenBank/DDBJ databases">
        <title>Genomic Encyclopedia of Type Strains, Phase IV (KMG-IV): sequencing the most valuable type-strain genomes for metagenomic binning, comparative biology and taxonomic classification.</title>
        <authorList>
            <person name="Goeker M."/>
        </authorList>
    </citation>
    <scope>NUCLEOTIDE SEQUENCE [LARGE SCALE GENOMIC DNA]</scope>
    <source>
        <strain evidence="2 3">DSM 100048</strain>
    </source>
</reference>
<dbReference type="SUPFAM" id="SSF48452">
    <property type="entry name" value="TPR-like"/>
    <property type="match status" value="1"/>
</dbReference>
<proteinExistence type="predicted"/>
<dbReference type="Pfam" id="PF05944">
    <property type="entry name" value="Phage_term_smal"/>
    <property type="match status" value="1"/>
</dbReference>
<dbReference type="OrthoDB" id="8562788at2"/>
<dbReference type="Gene3D" id="1.25.40.10">
    <property type="entry name" value="Tetratricopeptide repeat domain"/>
    <property type="match status" value="1"/>
</dbReference>
<name>A0A4R3VAB2_9BURK</name>
<dbReference type="SMART" id="SM00028">
    <property type="entry name" value="TPR"/>
    <property type="match status" value="1"/>
</dbReference>
<dbReference type="GO" id="GO:0004519">
    <property type="term" value="F:endonuclease activity"/>
    <property type="evidence" value="ECO:0007669"/>
    <property type="project" value="InterPro"/>
</dbReference>
<keyword evidence="1" id="KW-0802">TPR repeat</keyword>
<dbReference type="EMBL" id="SMBX01000003">
    <property type="protein sequence ID" value="TCV00504.1"/>
    <property type="molecule type" value="Genomic_DNA"/>
</dbReference>
<evidence type="ECO:0000313" key="2">
    <source>
        <dbReference type="EMBL" id="TCV00504.1"/>
    </source>
</evidence>
<sequence length="220" mass="24476">MTTPAQRRFARAEAARASAHAQPGQAPAGSNAYELMLAKLYDDKRRLKEVQSIERKIEVKRELLSDYDSWVAGALEGGQGAQDEILVTVMVWRMDVGDFDEALRIAHYVLKHDLVLPDQYERTVPTVIVDEIADAALALQKNGQSFPLNLLRETHDMTVNLDMPDQASAKLHKALGYELRAAGKLPEAVEQYERALQLNDKIGVKRLITELKAEIAQGSA</sequence>
<dbReference type="InterPro" id="IPR019734">
    <property type="entry name" value="TPR_rpt"/>
</dbReference>
<dbReference type="AlphaFoldDB" id="A0A4R3VAB2"/>
<keyword evidence="3" id="KW-1185">Reference proteome</keyword>
<evidence type="ECO:0000256" key="1">
    <source>
        <dbReference type="PROSITE-ProRule" id="PRU00339"/>
    </source>
</evidence>
<comment type="caution">
    <text evidence="2">The sequence shown here is derived from an EMBL/GenBank/DDBJ whole genome shotgun (WGS) entry which is preliminary data.</text>
</comment>
<organism evidence="2 3">
    <name type="scientific">Paracandidimonas soli</name>
    <dbReference type="NCBI Taxonomy" id="1917182"/>
    <lineage>
        <taxon>Bacteria</taxon>
        <taxon>Pseudomonadati</taxon>
        <taxon>Pseudomonadota</taxon>
        <taxon>Betaproteobacteria</taxon>
        <taxon>Burkholderiales</taxon>
        <taxon>Alcaligenaceae</taxon>
        <taxon>Paracandidimonas</taxon>
    </lineage>
</organism>
<dbReference type="InterPro" id="IPR010270">
    <property type="entry name" value="Phage_P2_GpM"/>
</dbReference>
<evidence type="ECO:0000313" key="3">
    <source>
        <dbReference type="Proteomes" id="UP000294692"/>
    </source>
</evidence>
<protein>
    <submittedName>
        <fullName evidence="2">Small terminase subunit</fullName>
    </submittedName>
</protein>
<dbReference type="GO" id="GO:0003677">
    <property type="term" value="F:DNA binding"/>
    <property type="evidence" value="ECO:0007669"/>
    <property type="project" value="InterPro"/>
</dbReference>
<feature type="repeat" description="TPR" evidence="1">
    <location>
        <begin position="169"/>
        <end position="202"/>
    </location>
</feature>